<dbReference type="EMBL" id="DVHE01000038">
    <property type="protein sequence ID" value="HIR50529.1"/>
    <property type="molecule type" value="Genomic_DNA"/>
</dbReference>
<evidence type="ECO:0000313" key="2">
    <source>
        <dbReference type="EMBL" id="HIR50529.1"/>
    </source>
</evidence>
<sequence>MEVTAMEGKKQYTFKEKLSNFLYYYKWHLIIGAFLLFLVGDWIHSIVTTVHPDYQVGVITEYALPQEASDAIQSTLEAQARDLNGDGKIVVKLRAYTTGTEGNMYNPMEVALLADLSTQENYFLITDDPEGLQAQYQVLANPDGSSPAEDDFSVEDKVYPVSELLGLDDPLYDQLYVGRRHFAEPEEVDHYEDYSALWDQLIAAMQK</sequence>
<keyword evidence="1" id="KW-0472">Membrane</keyword>
<evidence type="ECO:0000256" key="1">
    <source>
        <dbReference type="SAM" id="Phobius"/>
    </source>
</evidence>
<reference evidence="2" key="1">
    <citation type="submission" date="2020-10" db="EMBL/GenBank/DDBJ databases">
        <authorList>
            <person name="Gilroy R."/>
        </authorList>
    </citation>
    <scope>NUCLEOTIDE SEQUENCE</scope>
    <source>
        <strain evidence="2">ChiBcec15-4380</strain>
    </source>
</reference>
<organism evidence="2 3">
    <name type="scientific">Candidatus Avoscillospira avicola</name>
    <dbReference type="NCBI Taxonomy" id="2840706"/>
    <lineage>
        <taxon>Bacteria</taxon>
        <taxon>Bacillati</taxon>
        <taxon>Bacillota</taxon>
        <taxon>Clostridia</taxon>
        <taxon>Eubacteriales</taxon>
        <taxon>Oscillospiraceae</taxon>
        <taxon>Oscillospiraceae incertae sedis</taxon>
        <taxon>Candidatus Avoscillospira</taxon>
    </lineage>
</organism>
<gene>
    <name evidence="2" type="ORF">IAA53_04470</name>
</gene>
<feature type="transmembrane region" description="Helical" evidence="1">
    <location>
        <begin position="21"/>
        <end position="43"/>
    </location>
</feature>
<dbReference type="AlphaFoldDB" id="A0A9D1IX21"/>
<protein>
    <submittedName>
        <fullName evidence="2">Uncharacterized protein</fullName>
    </submittedName>
</protein>
<reference evidence="2" key="2">
    <citation type="journal article" date="2021" name="PeerJ">
        <title>Extensive microbial diversity within the chicken gut microbiome revealed by metagenomics and culture.</title>
        <authorList>
            <person name="Gilroy R."/>
            <person name="Ravi A."/>
            <person name="Getino M."/>
            <person name="Pursley I."/>
            <person name="Horton D.L."/>
            <person name="Alikhan N.F."/>
            <person name="Baker D."/>
            <person name="Gharbi K."/>
            <person name="Hall N."/>
            <person name="Watson M."/>
            <person name="Adriaenssens E.M."/>
            <person name="Foster-Nyarko E."/>
            <person name="Jarju S."/>
            <person name="Secka A."/>
            <person name="Antonio M."/>
            <person name="Oren A."/>
            <person name="Chaudhuri R.R."/>
            <person name="La Ragione R."/>
            <person name="Hildebrand F."/>
            <person name="Pallen M.J."/>
        </authorList>
    </citation>
    <scope>NUCLEOTIDE SEQUENCE</scope>
    <source>
        <strain evidence="2">ChiBcec15-4380</strain>
    </source>
</reference>
<keyword evidence="1" id="KW-0812">Transmembrane</keyword>
<proteinExistence type="predicted"/>
<keyword evidence="1" id="KW-1133">Transmembrane helix</keyword>
<evidence type="ECO:0000313" key="3">
    <source>
        <dbReference type="Proteomes" id="UP000824239"/>
    </source>
</evidence>
<comment type="caution">
    <text evidence="2">The sequence shown here is derived from an EMBL/GenBank/DDBJ whole genome shotgun (WGS) entry which is preliminary data.</text>
</comment>
<accession>A0A9D1IX21</accession>
<name>A0A9D1IX21_9FIRM</name>
<dbReference type="Proteomes" id="UP000824239">
    <property type="component" value="Unassembled WGS sequence"/>
</dbReference>